<comment type="similarity">
    <text evidence="2 8">Belongs to the SAICAR synthetase family.</text>
</comment>
<dbReference type="UniPathway" id="UPA00074">
    <property type="reaction ID" value="UER00131"/>
</dbReference>
<reference evidence="10 11" key="1">
    <citation type="submission" date="2018-01" db="EMBL/GenBank/DDBJ databases">
        <authorList>
            <person name="Fu G.-Y."/>
        </authorList>
    </citation>
    <scope>NUCLEOTIDE SEQUENCE [LARGE SCALE GENOMIC DNA]</scope>
    <source>
        <strain evidence="10 11">SY39</strain>
    </source>
</reference>
<keyword evidence="4 8" id="KW-0547">Nucleotide-binding</keyword>
<dbReference type="PANTHER" id="PTHR43700:SF1">
    <property type="entry name" value="PHOSPHORIBOSYLAMINOIMIDAZOLE-SUCCINOCARBOXAMIDE SYNTHASE"/>
    <property type="match status" value="1"/>
</dbReference>
<accession>A0A2I6S4K4</accession>
<dbReference type="GO" id="GO:0005524">
    <property type="term" value="F:ATP binding"/>
    <property type="evidence" value="ECO:0007669"/>
    <property type="project" value="UniProtKB-KW"/>
</dbReference>
<evidence type="ECO:0000256" key="6">
    <source>
        <dbReference type="ARBA" id="ARBA00022840"/>
    </source>
</evidence>
<dbReference type="EC" id="6.3.2.6" evidence="8"/>
<dbReference type="PROSITE" id="PS01058">
    <property type="entry name" value="SAICAR_SYNTHETASE_2"/>
    <property type="match status" value="1"/>
</dbReference>
<dbReference type="KEGG" id="atw:C0099_04100"/>
<evidence type="ECO:0000256" key="1">
    <source>
        <dbReference type="ARBA" id="ARBA00004672"/>
    </source>
</evidence>
<dbReference type="InterPro" id="IPR018236">
    <property type="entry name" value="SAICAR_synthetase_CS"/>
</dbReference>
<dbReference type="AlphaFoldDB" id="A0A2I6S4K4"/>
<dbReference type="InterPro" id="IPR028923">
    <property type="entry name" value="SAICAR_synt/ADE2_N"/>
</dbReference>
<sequence length="311" mass="34076">MATPMYESTIESLPLVARGKVRDIYAVDSDRLLIVTTDRLSAFDVVLPDPIPDKGRVLTATSAFWFERLARIVPNQLTGIDPESVVAENEREQVRDRALVVKRLVPLPIEAVVRGYLAGSGWKDYQATGAVCGIELPPGLQQATQFPIPLFTPATKAEVGDHDENISIEQACAACDKALAGALEGTGRTGTQLAEQARVAAIALYMEAAFHARKQGIIIADTKFEFGIDAAGTLHLIDEALTPDSSRFWPADSYQVGINPPSFDKQFVRDYLETLDWDKTPPAPHLPPEVIEKTAAKYREAYERLTGKTLD</sequence>
<dbReference type="EMBL" id="CP025682">
    <property type="protein sequence ID" value="AUN94192.1"/>
    <property type="molecule type" value="Genomic_DNA"/>
</dbReference>
<evidence type="ECO:0000313" key="10">
    <source>
        <dbReference type="EMBL" id="AUN94192.1"/>
    </source>
</evidence>
<dbReference type="Proteomes" id="UP000242205">
    <property type="component" value="Chromosome"/>
</dbReference>
<dbReference type="GO" id="GO:0004639">
    <property type="term" value="F:phosphoribosylaminoimidazolesuccinocarboxamide synthase activity"/>
    <property type="evidence" value="ECO:0007669"/>
    <property type="project" value="UniProtKB-UniRule"/>
</dbReference>
<evidence type="ECO:0000256" key="2">
    <source>
        <dbReference type="ARBA" id="ARBA00010190"/>
    </source>
</evidence>
<dbReference type="HAMAP" id="MF_00137">
    <property type="entry name" value="SAICAR_synth"/>
    <property type="match status" value="1"/>
</dbReference>
<comment type="pathway">
    <text evidence="1 8">Purine metabolism; IMP biosynthesis via de novo pathway; 5-amino-1-(5-phospho-D-ribosyl)imidazole-4-carboxamide from 5-amino-1-(5-phospho-D-ribosyl)imidazole-4-carboxylate: step 1/2.</text>
</comment>
<evidence type="ECO:0000259" key="9">
    <source>
        <dbReference type="Pfam" id="PF01259"/>
    </source>
</evidence>
<proteinExistence type="inferred from homology"/>
<dbReference type="NCBIfam" id="TIGR00081">
    <property type="entry name" value="purC"/>
    <property type="match status" value="1"/>
</dbReference>
<dbReference type="SUPFAM" id="SSF56104">
    <property type="entry name" value="SAICAR synthase-like"/>
    <property type="match status" value="1"/>
</dbReference>
<keyword evidence="6 8" id="KW-0067">ATP-binding</keyword>
<keyword evidence="3 8" id="KW-0436">Ligase</keyword>
<dbReference type="Gene3D" id="3.30.470.20">
    <property type="entry name" value="ATP-grasp fold, B domain"/>
    <property type="match status" value="1"/>
</dbReference>
<dbReference type="PROSITE" id="PS01057">
    <property type="entry name" value="SAICAR_SYNTHETASE_1"/>
    <property type="match status" value="1"/>
</dbReference>
<keyword evidence="11" id="KW-1185">Reference proteome</keyword>
<name>A0A2I6S4K4_9RHOO</name>
<evidence type="ECO:0000256" key="7">
    <source>
        <dbReference type="ARBA" id="ARBA00048475"/>
    </source>
</evidence>
<organism evidence="10 11">
    <name type="scientific">Pseudazoarcus pumilus</name>
    <dbReference type="NCBI Taxonomy" id="2067960"/>
    <lineage>
        <taxon>Bacteria</taxon>
        <taxon>Pseudomonadati</taxon>
        <taxon>Pseudomonadota</taxon>
        <taxon>Betaproteobacteria</taxon>
        <taxon>Rhodocyclales</taxon>
        <taxon>Zoogloeaceae</taxon>
        <taxon>Pseudazoarcus</taxon>
    </lineage>
</organism>
<keyword evidence="5 8" id="KW-0658">Purine biosynthesis</keyword>
<dbReference type="GO" id="GO:0006189">
    <property type="term" value="P:'de novo' IMP biosynthetic process"/>
    <property type="evidence" value="ECO:0007669"/>
    <property type="project" value="UniProtKB-UniRule"/>
</dbReference>
<dbReference type="Gene3D" id="3.30.200.20">
    <property type="entry name" value="Phosphorylase Kinase, domain 1"/>
    <property type="match status" value="1"/>
</dbReference>
<dbReference type="NCBIfam" id="NF010568">
    <property type="entry name" value="PRK13961.1"/>
    <property type="match status" value="1"/>
</dbReference>
<evidence type="ECO:0000256" key="8">
    <source>
        <dbReference type="HAMAP-Rule" id="MF_00137"/>
    </source>
</evidence>
<gene>
    <name evidence="8" type="primary">purC</name>
    <name evidence="10" type="ORF">C0099_04100</name>
</gene>
<evidence type="ECO:0000313" key="11">
    <source>
        <dbReference type="Proteomes" id="UP000242205"/>
    </source>
</evidence>
<feature type="domain" description="SAICAR synthetase/ADE2 N-terminal" evidence="9">
    <location>
        <begin position="16"/>
        <end position="281"/>
    </location>
</feature>
<dbReference type="InterPro" id="IPR001636">
    <property type="entry name" value="SAICAR_synth"/>
</dbReference>
<evidence type="ECO:0000256" key="4">
    <source>
        <dbReference type="ARBA" id="ARBA00022741"/>
    </source>
</evidence>
<evidence type="ECO:0000256" key="5">
    <source>
        <dbReference type="ARBA" id="ARBA00022755"/>
    </source>
</evidence>
<dbReference type="PANTHER" id="PTHR43700">
    <property type="entry name" value="PHOSPHORIBOSYLAMINOIMIDAZOLE-SUCCINOCARBOXAMIDE SYNTHASE"/>
    <property type="match status" value="1"/>
</dbReference>
<dbReference type="CDD" id="cd01414">
    <property type="entry name" value="SAICAR_synt_Sc"/>
    <property type="match status" value="1"/>
</dbReference>
<dbReference type="GO" id="GO:0005737">
    <property type="term" value="C:cytoplasm"/>
    <property type="evidence" value="ECO:0007669"/>
    <property type="project" value="TreeGrafter"/>
</dbReference>
<protein>
    <recommendedName>
        <fullName evidence="8">Phosphoribosylaminoimidazole-succinocarboxamide synthase</fullName>
        <ecNumber evidence="8">6.3.2.6</ecNumber>
    </recommendedName>
    <alternativeName>
        <fullName evidence="8">SAICAR synthetase</fullName>
    </alternativeName>
</protein>
<dbReference type="RefSeq" id="WP_102246263.1">
    <property type="nucleotide sequence ID" value="NZ_CP025682.1"/>
</dbReference>
<comment type="catalytic activity">
    <reaction evidence="7 8">
        <text>5-amino-1-(5-phospho-D-ribosyl)imidazole-4-carboxylate + L-aspartate + ATP = (2S)-2-[5-amino-1-(5-phospho-beta-D-ribosyl)imidazole-4-carboxamido]succinate + ADP + phosphate + 2 H(+)</text>
        <dbReference type="Rhea" id="RHEA:22628"/>
        <dbReference type="ChEBI" id="CHEBI:15378"/>
        <dbReference type="ChEBI" id="CHEBI:29991"/>
        <dbReference type="ChEBI" id="CHEBI:30616"/>
        <dbReference type="ChEBI" id="CHEBI:43474"/>
        <dbReference type="ChEBI" id="CHEBI:58443"/>
        <dbReference type="ChEBI" id="CHEBI:77657"/>
        <dbReference type="ChEBI" id="CHEBI:456216"/>
        <dbReference type="EC" id="6.3.2.6"/>
    </reaction>
</comment>
<dbReference type="OrthoDB" id="9801549at2"/>
<evidence type="ECO:0000256" key="3">
    <source>
        <dbReference type="ARBA" id="ARBA00022598"/>
    </source>
</evidence>
<dbReference type="Pfam" id="PF01259">
    <property type="entry name" value="SAICAR_synt"/>
    <property type="match status" value="1"/>
</dbReference>
<dbReference type="FunFam" id="3.30.470.20:FF:000015">
    <property type="entry name" value="Phosphoribosylaminoimidazole-succinocarboxamide synthase"/>
    <property type="match status" value="1"/>
</dbReference>